<keyword evidence="3" id="KW-1185">Reference proteome</keyword>
<dbReference type="InterPro" id="IPR000719">
    <property type="entry name" value="Prot_kinase_dom"/>
</dbReference>
<feature type="domain" description="Protein kinase" evidence="1">
    <location>
        <begin position="88"/>
        <end position="337"/>
    </location>
</feature>
<proteinExistence type="predicted"/>
<reference evidence="2 3" key="2">
    <citation type="journal article" date="2010" name="Stand. Genomic Sci.">
        <title>Complete genome sequence of Nakamurella multipartita type strain (Y-104).</title>
        <authorList>
            <person name="Tice H."/>
            <person name="Mayilraj S."/>
            <person name="Sims D."/>
            <person name="Lapidus A."/>
            <person name="Nolan M."/>
            <person name="Lucas S."/>
            <person name="Glavina Del Rio T."/>
            <person name="Copeland A."/>
            <person name="Cheng J.F."/>
            <person name="Meincke L."/>
            <person name="Bruce D."/>
            <person name="Goodwin L."/>
            <person name="Pitluck S."/>
            <person name="Ivanova N."/>
            <person name="Mavromatis K."/>
            <person name="Ovchinnikova G."/>
            <person name="Pati A."/>
            <person name="Chen A."/>
            <person name="Palaniappan K."/>
            <person name="Land M."/>
            <person name="Hauser L."/>
            <person name="Chang Y.J."/>
            <person name="Jeffries C.D."/>
            <person name="Detter J.C."/>
            <person name="Brettin T."/>
            <person name="Rohde M."/>
            <person name="Goker M."/>
            <person name="Bristow J."/>
            <person name="Eisen J.A."/>
            <person name="Markowitz V."/>
            <person name="Hugenholtz P."/>
            <person name="Kyrpides N.C."/>
            <person name="Klenk H.P."/>
            <person name="Chen F."/>
        </authorList>
    </citation>
    <scope>NUCLEOTIDE SEQUENCE [LARGE SCALE GENOMIC DNA]</scope>
    <source>
        <strain evidence="3">ATCC 700099 / DSM 44233 / CIP 104796 / JCM 9543 / NBRC 105858 / Y-104</strain>
    </source>
</reference>
<sequence length="337" mass="36840">MTTTEEARAAVLGATRPEDVFGPAGIDDATRRAARRTFRRIAFLVHPDRAGEATAFARLEQLYRDWQAVAAPAATAGPVVITGRVDSYVVDELIAQGSVASVYRGGGVVLKIARRSASNPLLDGERRAYRALGEMLRDQEWLRPYYPRLVDVAALGDPSGPPRQVNVFAELTGFVTLAQVRRAFPEGLDGRDWAWMYRRLLRAVAGAHLAGVVHGAIVADNVLIQPDEHGVVLAGWSFATPVGRPLPALTKSGQYPPEALAGRPVDGKADIHQLHTLMLDLLAPTEDAQRAYARLCRQDNPRMRPTAAALLEEYDELIGRLYGPRHFRPFTVPTTAV</sequence>
<gene>
    <name evidence="2" type="ordered locus">Namu_0146</name>
</gene>
<dbReference type="InParanoid" id="C8XIZ2"/>
<dbReference type="PROSITE" id="PS50011">
    <property type="entry name" value="PROTEIN_KINASE_DOM"/>
    <property type="match status" value="1"/>
</dbReference>
<dbReference type="eggNOG" id="COG0515">
    <property type="taxonomic scope" value="Bacteria"/>
</dbReference>
<accession>C8XIZ2</accession>
<dbReference type="AlphaFoldDB" id="C8XIZ2"/>
<keyword evidence="2" id="KW-0418">Kinase</keyword>
<organism evidence="2 3">
    <name type="scientific">Nakamurella multipartita (strain ATCC 700099 / DSM 44233 / CIP 104796 / JCM 9543 / NBRC 105858 / Y-104)</name>
    <name type="common">Microsphaera multipartita</name>
    <dbReference type="NCBI Taxonomy" id="479431"/>
    <lineage>
        <taxon>Bacteria</taxon>
        <taxon>Bacillati</taxon>
        <taxon>Actinomycetota</taxon>
        <taxon>Actinomycetes</taxon>
        <taxon>Nakamurellales</taxon>
        <taxon>Nakamurellaceae</taxon>
        <taxon>Nakamurella</taxon>
    </lineage>
</organism>
<dbReference type="InterPro" id="IPR036869">
    <property type="entry name" value="J_dom_sf"/>
</dbReference>
<dbReference type="SUPFAM" id="SSF56112">
    <property type="entry name" value="Protein kinase-like (PK-like)"/>
    <property type="match status" value="1"/>
</dbReference>
<evidence type="ECO:0000313" key="2">
    <source>
        <dbReference type="EMBL" id="ACV76579.1"/>
    </source>
</evidence>
<evidence type="ECO:0000259" key="1">
    <source>
        <dbReference type="PROSITE" id="PS50011"/>
    </source>
</evidence>
<dbReference type="STRING" id="479431.Namu_0146"/>
<evidence type="ECO:0000313" key="3">
    <source>
        <dbReference type="Proteomes" id="UP000002218"/>
    </source>
</evidence>
<dbReference type="HOGENOM" id="CLU_787368_0_0_11"/>
<protein>
    <submittedName>
        <fullName evidence="2">Serine/threonine protein kinase</fullName>
    </submittedName>
</protein>
<keyword evidence="2" id="KW-0723">Serine/threonine-protein kinase</keyword>
<dbReference type="GO" id="GO:0004674">
    <property type="term" value="F:protein serine/threonine kinase activity"/>
    <property type="evidence" value="ECO:0007669"/>
    <property type="project" value="UniProtKB-KW"/>
</dbReference>
<dbReference type="GO" id="GO:0005524">
    <property type="term" value="F:ATP binding"/>
    <property type="evidence" value="ECO:0007669"/>
    <property type="project" value="InterPro"/>
</dbReference>
<keyword evidence="2" id="KW-0808">Transferase</keyword>
<dbReference type="EMBL" id="CP001737">
    <property type="protein sequence ID" value="ACV76579.1"/>
    <property type="molecule type" value="Genomic_DNA"/>
</dbReference>
<dbReference type="SUPFAM" id="SSF46565">
    <property type="entry name" value="Chaperone J-domain"/>
    <property type="match status" value="1"/>
</dbReference>
<dbReference type="Gene3D" id="1.10.510.10">
    <property type="entry name" value="Transferase(Phosphotransferase) domain 1"/>
    <property type="match status" value="1"/>
</dbReference>
<reference evidence="3" key="1">
    <citation type="submission" date="2009-09" db="EMBL/GenBank/DDBJ databases">
        <title>The complete genome of Nakamurella multipartita DSM 44233.</title>
        <authorList>
            <consortium name="US DOE Joint Genome Institute (JGI-PGF)"/>
            <person name="Lucas S."/>
            <person name="Copeland A."/>
            <person name="Lapidus A."/>
            <person name="Glavina del Rio T."/>
            <person name="Dalin E."/>
            <person name="Tice H."/>
            <person name="Bruce D."/>
            <person name="Goodwin L."/>
            <person name="Pitluck S."/>
            <person name="Kyrpides N."/>
            <person name="Mavromatis K."/>
            <person name="Ivanova N."/>
            <person name="Ovchinnikova G."/>
            <person name="Sims D."/>
            <person name="Meincke L."/>
            <person name="Brettin T."/>
            <person name="Detter J.C."/>
            <person name="Han C."/>
            <person name="Larimer F."/>
            <person name="Land M."/>
            <person name="Hauser L."/>
            <person name="Markowitz V."/>
            <person name="Cheng J.-F."/>
            <person name="Hugenholtz P."/>
            <person name="Woyke T."/>
            <person name="Wu D."/>
            <person name="Klenk H.-P."/>
            <person name="Eisen J.A."/>
        </authorList>
    </citation>
    <scope>NUCLEOTIDE SEQUENCE [LARGE SCALE GENOMIC DNA]</scope>
    <source>
        <strain evidence="3">ATCC 700099 / DSM 44233 / CIP 104796 / JCM 9543 / NBRC 105858 / Y-104</strain>
    </source>
</reference>
<dbReference type="OrthoDB" id="4368010at2"/>
<dbReference type="RefSeq" id="WP_012814054.1">
    <property type="nucleotide sequence ID" value="NC_013235.1"/>
</dbReference>
<name>C8XIZ2_NAKMY</name>
<dbReference type="KEGG" id="nml:Namu_0146"/>
<dbReference type="InterPro" id="IPR011009">
    <property type="entry name" value="Kinase-like_dom_sf"/>
</dbReference>
<dbReference type="Proteomes" id="UP000002218">
    <property type="component" value="Chromosome"/>
</dbReference>